<feature type="domain" description="DRBM" evidence="6">
    <location>
        <begin position="136"/>
        <end position="205"/>
    </location>
</feature>
<keyword evidence="1" id="KW-0677">Repeat</keyword>
<evidence type="ECO:0000256" key="4">
    <source>
        <dbReference type="PROSITE-ProRule" id="PRU00266"/>
    </source>
</evidence>
<feature type="region of interest" description="Disordered" evidence="5">
    <location>
        <begin position="108"/>
        <end position="130"/>
    </location>
</feature>
<dbReference type="AlphaFoldDB" id="A0AAD2ACU4"/>
<dbReference type="SMART" id="SM00358">
    <property type="entry name" value="DSRM"/>
    <property type="match status" value="2"/>
</dbReference>
<evidence type="ECO:0000256" key="3">
    <source>
        <dbReference type="ARBA" id="ARBA00037597"/>
    </source>
</evidence>
<sequence>MTERKEKTTPLSYCTKKWLNSYSVLENAVLLGSNGRRVGRIPNSGLFSEHKSSIAVNCFYSLMEAGQVGVDGNAEKLMGASHGLVNPASLPAQVEHFASPRCDSTLPFPANKGKSKSNHQGSQESNTPPSVSNFYVFKSRLQEYAQRAGIPTPVYETIKEGPSHEPSFRSTVIVNNVRYDSLPGFFNRKAAEQSAAEVALMELANSVDTKFGITQPVHETGLCKNWVQEYAQKMNLAVPIYECHKDERQGSTFTFYCTLEIGGIKYIGGSANTKKEAEIKAARTALLAVQSAASGSEDQVGKSVYTVLPCKKKATDLGISTQETAAALKPVKSRLKKQQRKKRRGVKWGKCARGQMAGGMEAKMNGPERVEMASSDSISSESKMANNLEVRMDGQDGEEINLTDAGPKPTVIAANTCDGGSSNGNPENGLST</sequence>
<comment type="function">
    <text evidence="3">Binds double-stranded RNA.</text>
</comment>
<dbReference type="GO" id="GO:0006396">
    <property type="term" value="P:RNA processing"/>
    <property type="evidence" value="ECO:0007669"/>
    <property type="project" value="TreeGrafter"/>
</dbReference>
<organism evidence="7 8">
    <name type="scientific">Fraxinus pennsylvanica</name>
    <dbReference type="NCBI Taxonomy" id="56036"/>
    <lineage>
        <taxon>Eukaryota</taxon>
        <taxon>Viridiplantae</taxon>
        <taxon>Streptophyta</taxon>
        <taxon>Embryophyta</taxon>
        <taxon>Tracheophyta</taxon>
        <taxon>Spermatophyta</taxon>
        <taxon>Magnoliopsida</taxon>
        <taxon>eudicotyledons</taxon>
        <taxon>Gunneridae</taxon>
        <taxon>Pentapetalae</taxon>
        <taxon>asterids</taxon>
        <taxon>lamiids</taxon>
        <taxon>Lamiales</taxon>
        <taxon>Oleaceae</taxon>
        <taxon>Oleeae</taxon>
        <taxon>Fraxinus</taxon>
    </lineage>
</organism>
<evidence type="ECO:0000313" key="8">
    <source>
        <dbReference type="Proteomes" id="UP000834106"/>
    </source>
</evidence>
<dbReference type="GO" id="GO:0005634">
    <property type="term" value="C:nucleus"/>
    <property type="evidence" value="ECO:0007669"/>
    <property type="project" value="TreeGrafter"/>
</dbReference>
<feature type="compositionally biased region" description="Polar residues" evidence="5">
    <location>
        <begin position="118"/>
        <end position="130"/>
    </location>
</feature>
<gene>
    <name evidence="7" type="ORF">FPE_LOCUS33296</name>
</gene>
<dbReference type="Proteomes" id="UP000834106">
    <property type="component" value="Chromosome 22"/>
</dbReference>
<evidence type="ECO:0000313" key="7">
    <source>
        <dbReference type="EMBL" id="CAI9785866.1"/>
    </source>
</evidence>
<dbReference type="SUPFAM" id="SSF54768">
    <property type="entry name" value="dsRNA-binding domain-like"/>
    <property type="match status" value="2"/>
</dbReference>
<feature type="domain" description="DRBM" evidence="6">
    <location>
        <begin position="227"/>
        <end position="291"/>
    </location>
</feature>
<evidence type="ECO:0000256" key="2">
    <source>
        <dbReference type="ARBA" id="ARBA00022884"/>
    </source>
</evidence>
<dbReference type="Gene3D" id="3.30.160.20">
    <property type="match status" value="2"/>
</dbReference>
<feature type="region of interest" description="Disordered" evidence="5">
    <location>
        <begin position="357"/>
        <end position="432"/>
    </location>
</feature>
<dbReference type="CDD" id="cd19907">
    <property type="entry name" value="DSRM_AtDRB-like_rpt1"/>
    <property type="match status" value="1"/>
</dbReference>
<dbReference type="GO" id="GO:0003725">
    <property type="term" value="F:double-stranded RNA binding"/>
    <property type="evidence" value="ECO:0007669"/>
    <property type="project" value="InterPro"/>
</dbReference>
<name>A0AAD2ACU4_9LAMI</name>
<evidence type="ECO:0000256" key="1">
    <source>
        <dbReference type="ARBA" id="ARBA00022737"/>
    </source>
</evidence>
<accession>A0AAD2ACU4</accession>
<reference evidence="7" key="1">
    <citation type="submission" date="2023-05" db="EMBL/GenBank/DDBJ databases">
        <authorList>
            <person name="Huff M."/>
        </authorList>
    </citation>
    <scope>NUCLEOTIDE SEQUENCE</scope>
</reference>
<proteinExistence type="predicted"/>
<evidence type="ECO:0000256" key="5">
    <source>
        <dbReference type="SAM" id="MobiDB-lite"/>
    </source>
</evidence>
<dbReference type="InterPro" id="IPR044450">
    <property type="entry name" value="AtDRB-like_DSRM_1"/>
</dbReference>
<dbReference type="PROSITE" id="PS50137">
    <property type="entry name" value="DS_RBD"/>
    <property type="match status" value="2"/>
</dbReference>
<keyword evidence="8" id="KW-1185">Reference proteome</keyword>
<dbReference type="PANTHER" id="PTHR11207">
    <property type="entry name" value="RIBONUCLEASE III"/>
    <property type="match status" value="1"/>
</dbReference>
<dbReference type="FunFam" id="3.30.160.20:FF:000047">
    <property type="entry name" value="double-stranded RNA-binding protein 1"/>
    <property type="match status" value="1"/>
</dbReference>
<dbReference type="InterPro" id="IPR014720">
    <property type="entry name" value="dsRBD_dom"/>
</dbReference>
<protein>
    <recommendedName>
        <fullName evidence="6">DRBM domain-containing protein</fullName>
    </recommendedName>
</protein>
<evidence type="ECO:0000259" key="6">
    <source>
        <dbReference type="PROSITE" id="PS50137"/>
    </source>
</evidence>
<dbReference type="Pfam" id="PF00035">
    <property type="entry name" value="dsrm"/>
    <property type="match status" value="2"/>
</dbReference>
<keyword evidence="2 4" id="KW-0694">RNA-binding</keyword>
<feature type="compositionally biased region" description="Polar residues" evidence="5">
    <location>
        <begin position="418"/>
        <end position="432"/>
    </location>
</feature>
<dbReference type="PANTHER" id="PTHR11207:SF1">
    <property type="entry name" value="DOUBLE-STRANDED RNA-BINDING PROTEIN 1"/>
    <property type="match status" value="1"/>
</dbReference>
<dbReference type="GO" id="GO:0010468">
    <property type="term" value="P:regulation of gene expression"/>
    <property type="evidence" value="ECO:0007669"/>
    <property type="project" value="TreeGrafter"/>
</dbReference>
<dbReference type="EMBL" id="OU503057">
    <property type="protein sequence ID" value="CAI9785866.1"/>
    <property type="molecule type" value="Genomic_DNA"/>
</dbReference>
<dbReference type="GO" id="GO:0004525">
    <property type="term" value="F:ribonuclease III activity"/>
    <property type="evidence" value="ECO:0007669"/>
    <property type="project" value="TreeGrafter"/>
</dbReference>